<gene>
    <name evidence="1" type="ORF">CVN68_19160</name>
</gene>
<protein>
    <submittedName>
        <fullName evidence="1">Uncharacterized protein</fullName>
    </submittedName>
</protein>
<keyword evidence="2" id="KW-1185">Reference proteome</keyword>
<reference evidence="1 2" key="1">
    <citation type="submission" date="2017-11" db="EMBL/GenBank/DDBJ databases">
        <title>Complete genome sequence of Sphingomonas sp. Strain Cra20, a psychrotolerant potential plant growth promoting rhizobacteria.</title>
        <authorList>
            <person name="Luo Y."/>
        </authorList>
    </citation>
    <scope>NUCLEOTIDE SEQUENCE [LARGE SCALE GENOMIC DNA]</scope>
    <source>
        <strain evidence="1 2">Cra20</strain>
    </source>
</reference>
<dbReference type="KEGG" id="sphc:CVN68_19160"/>
<evidence type="ECO:0000313" key="1">
    <source>
        <dbReference type="EMBL" id="ATY33815.1"/>
    </source>
</evidence>
<accession>A0A2K8MIW7</accession>
<name>A0A2K8MIW7_9SPHN</name>
<dbReference type="Proteomes" id="UP000229081">
    <property type="component" value="Chromosome"/>
</dbReference>
<dbReference type="EMBL" id="CP024923">
    <property type="protein sequence ID" value="ATY33815.1"/>
    <property type="molecule type" value="Genomic_DNA"/>
</dbReference>
<organism evidence="1 2">
    <name type="scientific">Sphingomonas psychrotolerans</name>
    <dbReference type="NCBI Taxonomy" id="1327635"/>
    <lineage>
        <taxon>Bacteria</taxon>
        <taxon>Pseudomonadati</taxon>
        <taxon>Pseudomonadota</taxon>
        <taxon>Alphaproteobacteria</taxon>
        <taxon>Sphingomonadales</taxon>
        <taxon>Sphingomonadaceae</taxon>
        <taxon>Sphingomonas</taxon>
    </lineage>
</organism>
<sequence length="67" mass="7641">MDPLQALQMAEIGRMLFVIHSRKFWAVSRLAAFRRRSREADIPASSHHRIAATADLRMAIVHITFPA</sequence>
<evidence type="ECO:0000313" key="2">
    <source>
        <dbReference type="Proteomes" id="UP000229081"/>
    </source>
</evidence>
<proteinExistence type="predicted"/>
<dbReference type="AlphaFoldDB" id="A0A2K8MIW7"/>